<keyword evidence="10" id="KW-1185">Reference proteome</keyword>
<keyword evidence="6" id="KW-0346">Stress response</keyword>
<dbReference type="SUPFAM" id="SSF54495">
    <property type="entry name" value="UBC-like"/>
    <property type="match status" value="1"/>
</dbReference>
<dbReference type="InterPro" id="IPR016135">
    <property type="entry name" value="UBQ-conjugating_enzyme/RWD"/>
</dbReference>
<evidence type="ECO:0000256" key="3">
    <source>
        <dbReference type="ARBA" id="ARBA00022490"/>
    </source>
</evidence>
<dbReference type="GO" id="GO:0005737">
    <property type="term" value="C:cytoplasm"/>
    <property type="evidence" value="ECO:0007669"/>
    <property type="project" value="UniProtKB-SubCell"/>
</dbReference>
<feature type="region of interest" description="Disordered" evidence="7">
    <location>
        <begin position="109"/>
        <end position="133"/>
    </location>
</feature>
<dbReference type="PANTHER" id="PTHR16301">
    <property type="entry name" value="IMPACT-RELATED"/>
    <property type="match status" value="1"/>
</dbReference>
<dbReference type="SUPFAM" id="SSF54211">
    <property type="entry name" value="Ribosomal protein S5 domain 2-like"/>
    <property type="match status" value="1"/>
</dbReference>
<dbReference type="GO" id="GO:0006446">
    <property type="term" value="P:regulation of translational initiation"/>
    <property type="evidence" value="ECO:0007669"/>
    <property type="project" value="TreeGrafter"/>
</dbReference>
<dbReference type="CDD" id="cd23821">
    <property type="entry name" value="RWD_IMPACT"/>
    <property type="match status" value="1"/>
</dbReference>
<dbReference type="PROSITE" id="PS50908">
    <property type="entry name" value="RWD"/>
    <property type="match status" value="1"/>
</dbReference>
<feature type="domain" description="RWD" evidence="8">
    <location>
        <begin position="9"/>
        <end position="102"/>
    </location>
</feature>
<dbReference type="InterPro" id="IPR001498">
    <property type="entry name" value="Impact_N"/>
</dbReference>
<dbReference type="PANTHER" id="PTHR16301:SF25">
    <property type="entry name" value="PROTEIN IMPACT"/>
    <property type="match status" value="1"/>
</dbReference>
<evidence type="ECO:0000259" key="8">
    <source>
        <dbReference type="PROSITE" id="PS50908"/>
    </source>
</evidence>
<evidence type="ECO:0000256" key="2">
    <source>
        <dbReference type="ARBA" id="ARBA00007665"/>
    </source>
</evidence>
<dbReference type="InterPro" id="IPR023582">
    <property type="entry name" value="Impact"/>
</dbReference>
<proteinExistence type="inferred from homology"/>
<name>A0AAV5WLX2_9BILA</name>
<comment type="subcellular location">
    <subcellularLocation>
        <location evidence="1">Cytoplasm</location>
    </subcellularLocation>
</comment>
<protein>
    <recommendedName>
        <fullName evidence="8">RWD domain-containing protein</fullName>
    </recommendedName>
</protein>
<keyword evidence="5" id="KW-0810">Translation regulation</keyword>
<evidence type="ECO:0000256" key="1">
    <source>
        <dbReference type="ARBA" id="ARBA00004496"/>
    </source>
</evidence>
<accession>A0AAV5WLX2</accession>
<evidence type="ECO:0000256" key="5">
    <source>
        <dbReference type="ARBA" id="ARBA00022845"/>
    </source>
</evidence>
<comment type="caution">
    <text evidence="9">The sequence shown here is derived from an EMBL/GenBank/DDBJ whole genome shotgun (WGS) entry which is preliminary data.</text>
</comment>
<dbReference type="Gene3D" id="3.10.110.10">
    <property type="entry name" value="Ubiquitin Conjugating Enzyme"/>
    <property type="match status" value="1"/>
</dbReference>
<gene>
    <name evidence="9" type="ORF">PFISCL1PPCAC_22925</name>
</gene>
<keyword evidence="3" id="KW-0963">Cytoplasm</keyword>
<dbReference type="Pfam" id="PF01205">
    <property type="entry name" value="Impact_N"/>
    <property type="match status" value="1"/>
</dbReference>
<dbReference type="EMBL" id="BTSY01000006">
    <property type="protein sequence ID" value="GMT31628.1"/>
    <property type="molecule type" value="Genomic_DNA"/>
</dbReference>
<keyword evidence="4" id="KW-0678">Repressor</keyword>
<dbReference type="InterPro" id="IPR006575">
    <property type="entry name" value="RWD_dom"/>
</dbReference>
<sequence>MADAEAQAEELAAIEAIYPDYFNLIEVNKVSLRFDDKIRLDVVLPPDYPSLSPPKYTLSCPHLLTGQRNRLSSLLDDAFLDNLGSPILFAWISVVTDYLLEMDEAATPADSSSEASPSSLADSSFSSQSSQESVIDCPQIHTGDIFLDRKSTFQAHIARVRSKEEVHRVLAELKSNNKIARATHNIYAYRVRTEKDGHEFQMDDCADDGETGASSKMLQILRSMKANGLIVIVTRWYGGIHLGPDRFRIINNLTRGMVTAHPDCWFKD</sequence>
<organism evidence="9 10">
    <name type="scientific">Pristionchus fissidentatus</name>
    <dbReference type="NCBI Taxonomy" id="1538716"/>
    <lineage>
        <taxon>Eukaryota</taxon>
        <taxon>Metazoa</taxon>
        <taxon>Ecdysozoa</taxon>
        <taxon>Nematoda</taxon>
        <taxon>Chromadorea</taxon>
        <taxon>Rhabditida</taxon>
        <taxon>Rhabditina</taxon>
        <taxon>Diplogasteromorpha</taxon>
        <taxon>Diplogasteroidea</taxon>
        <taxon>Neodiplogasteridae</taxon>
        <taxon>Pristionchus</taxon>
    </lineage>
</organism>
<dbReference type="Pfam" id="PF05773">
    <property type="entry name" value="RWD"/>
    <property type="match status" value="1"/>
</dbReference>
<evidence type="ECO:0000256" key="6">
    <source>
        <dbReference type="ARBA" id="ARBA00023016"/>
    </source>
</evidence>
<dbReference type="InterPro" id="IPR036956">
    <property type="entry name" value="Impact_N_sf"/>
</dbReference>
<dbReference type="Gene3D" id="3.30.230.30">
    <property type="entry name" value="Impact, N-terminal domain"/>
    <property type="match status" value="1"/>
</dbReference>
<dbReference type="AlphaFoldDB" id="A0AAV5WLX2"/>
<dbReference type="InterPro" id="IPR020568">
    <property type="entry name" value="Ribosomal_Su5_D2-typ_SF"/>
</dbReference>
<comment type="similarity">
    <text evidence="2">Belongs to the IMPACT family.</text>
</comment>
<dbReference type="SMART" id="SM00591">
    <property type="entry name" value="RWD"/>
    <property type="match status" value="1"/>
</dbReference>
<reference evidence="9" key="1">
    <citation type="submission" date="2023-10" db="EMBL/GenBank/DDBJ databases">
        <title>Genome assembly of Pristionchus species.</title>
        <authorList>
            <person name="Yoshida K."/>
            <person name="Sommer R.J."/>
        </authorList>
    </citation>
    <scope>NUCLEOTIDE SEQUENCE</scope>
    <source>
        <strain evidence="9">RS5133</strain>
    </source>
</reference>
<dbReference type="GO" id="GO:0140469">
    <property type="term" value="P:GCN2-mediated signaling"/>
    <property type="evidence" value="ECO:0007669"/>
    <property type="project" value="TreeGrafter"/>
</dbReference>
<dbReference type="Proteomes" id="UP001432322">
    <property type="component" value="Unassembled WGS sequence"/>
</dbReference>
<evidence type="ECO:0000313" key="10">
    <source>
        <dbReference type="Proteomes" id="UP001432322"/>
    </source>
</evidence>
<evidence type="ECO:0000256" key="4">
    <source>
        <dbReference type="ARBA" id="ARBA00022491"/>
    </source>
</evidence>
<evidence type="ECO:0000256" key="7">
    <source>
        <dbReference type="SAM" id="MobiDB-lite"/>
    </source>
</evidence>
<evidence type="ECO:0000313" key="9">
    <source>
        <dbReference type="EMBL" id="GMT31628.1"/>
    </source>
</evidence>